<dbReference type="Pfam" id="PF20684">
    <property type="entry name" value="Fung_rhodopsin"/>
    <property type="match status" value="1"/>
</dbReference>
<dbReference type="OMA" id="WWDDGFL"/>
<evidence type="ECO:0000313" key="18">
    <source>
        <dbReference type="EMBL" id="KHJ33225.1"/>
    </source>
</evidence>
<feature type="region of interest" description="Disordered" evidence="15">
    <location>
        <begin position="474"/>
        <end position="496"/>
    </location>
</feature>
<comment type="caution">
    <text evidence="14">Lacks conserved residue(s) required for the propagation of feature annotation.</text>
</comment>
<organism evidence="18 19">
    <name type="scientific">Uncinula necator</name>
    <name type="common">Grape powdery mildew</name>
    <dbReference type="NCBI Taxonomy" id="52586"/>
    <lineage>
        <taxon>Eukaryota</taxon>
        <taxon>Fungi</taxon>
        <taxon>Dikarya</taxon>
        <taxon>Ascomycota</taxon>
        <taxon>Pezizomycotina</taxon>
        <taxon>Leotiomycetes</taxon>
        <taxon>Erysiphales</taxon>
        <taxon>Erysiphaceae</taxon>
        <taxon>Erysiphe</taxon>
    </lineage>
</organism>
<feature type="transmembrane region" description="Helical" evidence="16">
    <location>
        <begin position="240"/>
        <end position="261"/>
    </location>
</feature>
<evidence type="ECO:0000313" key="19">
    <source>
        <dbReference type="Proteomes" id="UP000030854"/>
    </source>
</evidence>
<keyword evidence="11 14" id="KW-1015">Disulfide bond</keyword>
<keyword evidence="10 16" id="KW-0472">Membrane</keyword>
<evidence type="ECO:0000256" key="1">
    <source>
        <dbReference type="ARBA" id="ARBA00004141"/>
    </source>
</evidence>
<dbReference type="PANTHER" id="PTHR33048:SF158">
    <property type="entry name" value="MEMBRANE PROTEIN PTH11-LIKE, PUTATIVE-RELATED"/>
    <property type="match status" value="1"/>
</dbReference>
<accession>A0A0B1P7B2</accession>
<dbReference type="Proteomes" id="UP000030854">
    <property type="component" value="Unassembled WGS sequence"/>
</dbReference>
<dbReference type="HOGENOM" id="CLU_028200_6_2_1"/>
<keyword evidence="5" id="KW-0964">Secreted</keyword>
<feature type="domain" description="CFEM" evidence="17">
    <location>
        <begin position="1"/>
        <end position="94"/>
    </location>
</feature>
<comment type="caution">
    <text evidence="18">The sequence shown here is derived from an EMBL/GenBank/DDBJ whole genome shotgun (WGS) entry which is preliminary data.</text>
</comment>
<evidence type="ECO:0000256" key="4">
    <source>
        <dbReference type="ARBA" id="ARBA00010031"/>
    </source>
</evidence>
<dbReference type="STRING" id="52586.A0A0B1P7B2"/>
<sequence length="496" mass="56010">MESVGKLPKCCMGCVLPILSDLHCNMGNVTELVICFCSDSKVQKNVSECTGTNCSNRELKHSEELLQVICAGAPKPTMQPQIYSITTITSVVVSIFVALRCYSNYQISKKLWWDDGFLFISTVFFLAFQCLTFWGTSYGFGLHIWTANTNHWHGLLFFEWLWEIIYIIVQTMTKVSVLLLYYRIFPQLWFRRVLFTLIGGMFIHFIVFTAVIVTACRPIRSFWDKTVDGQCLDTRPVGLIGSAFSILEDVVFLCLPIPLIWKLKLQTSRKIGITLILTIGVIACAASIVRLRYLYQYNQTFDQIWENYLIVILSQIELSLSIICVCFPAIRLLFSRNRRENDGSSDSKATSAPSHSCPSVRPHSSSILSKIFSIISNNSLRSSMSMPWISSRAPQLSSIYITSHIELSDKDPSGSNSHIKDYKTHITSSKPQVETLITPLNSALRNVPGIMRVDKFGNLITPVQNLEKAIHQEDNENVSPIADRHNLTPDHIGTAK</sequence>
<keyword evidence="19" id="KW-1185">Reference proteome</keyword>
<evidence type="ECO:0000256" key="7">
    <source>
        <dbReference type="ARBA" id="ARBA00022692"/>
    </source>
</evidence>
<name>A0A0B1P7B2_UNCNE</name>
<evidence type="ECO:0000256" key="12">
    <source>
        <dbReference type="ARBA" id="ARBA00023288"/>
    </source>
</evidence>
<keyword evidence="7 16" id="KW-0812">Transmembrane</keyword>
<feature type="transmembrane region" description="Helical" evidence="16">
    <location>
        <begin position="307"/>
        <end position="330"/>
    </location>
</feature>
<evidence type="ECO:0000256" key="6">
    <source>
        <dbReference type="ARBA" id="ARBA00022622"/>
    </source>
</evidence>
<protein>
    <submittedName>
        <fullName evidence="18">Putative integral membrane protein</fullName>
    </submittedName>
</protein>
<comment type="subcellular location">
    <subcellularLocation>
        <location evidence="2">Membrane</location>
        <topology evidence="2">Lipid-anchor</topology>
        <topology evidence="2">GPI-anchor</topology>
    </subcellularLocation>
    <subcellularLocation>
        <location evidence="1">Membrane</location>
        <topology evidence="1">Multi-pass membrane protein</topology>
    </subcellularLocation>
    <subcellularLocation>
        <location evidence="3">Secreted</location>
    </subcellularLocation>
</comment>
<evidence type="ECO:0000256" key="15">
    <source>
        <dbReference type="SAM" id="MobiDB-lite"/>
    </source>
</evidence>
<evidence type="ECO:0000256" key="9">
    <source>
        <dbReference type="ARBA" id="ARBA00022989"/>
    </source>
</evidence>
<feature type="transmembrane region" description="Helical" evidence="16">
    <location>
        <begin position="194"/>
        <end position="220"/>
    </location>
</feature>
<feature type="region of interest" description="Disordered" evidence="15">
    <location>
        <begin position="342"/>
        <end position="363"/>
    </location>
</feature>
<dbReference type="InterPro" id="IPR049326">
    <property type="entry name" value="Rhodopsin_dom_fungi"/>
</dbReference>
<feature type="transmembrane region" description="Helical" evidence="16">
    <location>
        <begin position="82"/>
        <end position="105"/>
    </location>
</feature>
<reference evidence="18 19" key="1">
    <citation type="journal article" date="2014" name="BMC Genomics">
        <title>Adaptive genomic structural variation in the grape powdery mildew pathogen, Erysiphe necator.</title>
        <authorList>
            <person name="Jones L."/>
            <person name="Riaz S."/>
            <person name="Morales-Cruz A."/>
            <person name="Amrine K.C."/>
            <person name="McGuire B."/>
            <person name="Gubler W.D."/>
            <person name="Walker M.A."/>
            <person name="Cantu D."/>
        </authorList>
    </citation>
    <scope>NUCLEOTIDE SEQUENCE [LARGE SCALE GENOMIC DNA]</scope>
    <source>
        <strain evidence="19">c</strain>
    </source>
</reference>
<evidence type="ECO:0000256" key="10">
    <source>
        <dbReference type="ARBA" id="ARBA00023136"/>
    </source>
</evidence>
<evidence type="ECO:0000256" key="13">
    <source>
        <dbReference type="ARBA" id="ARBA00038359"/>
    </source>
</evidence>
<dbReference type="EMBL" id="JNVN01001557">
    <property type="protein sequence ID" value="KHJ33225.1"/>
    <property type="molecule type" value="Genomic_DNA"/>
</dbReference>
<proteinExistence type="inferred from homology"/>
<dbReference type="InterPro" id="IPR052337">
    <property type="entry name" value="SAT4-like"/>
</dbReference>
<evidence type="ECO:0000256" key="5">
    <source>
        <dbReference type="ARBA" id="ARBA00022525"/>
    </source>
</evidence>
<dbReference type="PANTHER" id="PTHR33048">
    <property type="entry name" value="PTH11-LIKE INTEGRAL MEMBRANE PROTEIN (AFU_ORTHOLOGUE AFUA_5G11245)"/>
    <property type="match status" value="1"/>
</dbReference>
<evidence type="ECO:0000256" key="11">
    <source>
        <dbReference type="ARBA" id="ARBA00023157"/>
    </source>
</evidence>
<feature type="transmembrane region" description="Helical" evidence="16">
    <location>
        <begin position="160"/>
        <end position="182"/>
    </location>
</feature>
<keyword evidence="6" id="KW-0325">Glycoprotein</keyword>
<dbReference type="AlphaFoldDB" id="A0A0B1P7B2"/>
<evidence type="ECO:0000256" key="14">
    <source>
        <dbReference type="PROSITE-ProRule" id="PRU01356"/>
    </source>
</evidence>
<feature type="transmembrane region" description="Helical" evidence="16">
    <location>
        <begin position="117"/>
        <end position="140"/>
    </location>
</feature>
<keyword evidence="12" id="KW-0449">Lipoprotein</keyword>
<evidence type="ECO:0000256" key="2">
    <source>
        <dbReference type="ARBA" id="ARBA00004589"/>
    </source>
</evidence>
<evidence type="ECO:0000256" key="3">
    <source>
        <dbReference type="ARBA" id="ARBA00004613"/>
    </source>
</evidence>
<keyword evidence="8" id="KW-0732">Signal</keyword>
<comment type="similarity">
    <text evidence="4">Belongs to the RBT5 family.</text>
</comment>
<evidence type="ECO:0000259" key="17">
    <source>
        <dbReference type="PROSITE" id="PS52012"/>
    </source>
</evidence>
<comment type="similarity">
    <text evidence="13">Belongs to the SAT4 family.</text>
</comment>
<keyword evidence="9 16" id="KW-1133">Transmembrane helix</keyword>
<feature type="disulfide bond" evidence="14">
    <location>
        <begin position="37"/>
        <end position="70"/>
    </location>
</feature>
<gene>
    <name evidence="18" type="ORF">EV44_g2237</name>
</gene>
<keyword evidence="6" id="KW-0336">GPI-anchor</keyword>
<feature type="compositionally biased region" description="Polar residues" evidence="15">
    <location>
        <begin position="344"/>
        <end position="357"/>
    </location>
</feature>
<dbReference type="PROSITE" id="PS52012">
    <property type="entry name" value="CFEM"/>
    <property type="match status" value="1"/>
</dbReference>
<feature type="transmembrane region" description="Helical" evidence="16">
    <location>
        <begin position="273"/>
        <end position="295"/>
    </location>
</feature>
<dbReference type="GO" id="GO:0098552">
    <property type="term" value="C:side of membrane"/>
    <property type="evidence" value="ECO:0007669"/>
    <property type="project" value="UniProtKB-KW"/>
</dbReference>
<dbReference type="GO" id="GO:0005576">
    <property type="term" value="C:extracellular region"/>
    <property type="evidence" value="ECO:0007669"/>
    <property type="project" value="UniProtKB-SubCell"/>
</dbReference>
<dbReference type="Pfam" id="PF05730">
    <property type="entry name" value="CFEM"/>
    <property type="match status" value="1"/>
</dbReference>
<evidence type="ECO:0000256" key="8">
    <source>
        <dbReference type="ARBA" id="ARBA00022729"/>
    </source>
</evidence>
<dbReference type="InterPro" id="IPR008427">
    <property type="entry name" value="Extracellular_membr_CFEM_dom"/>
</dbReference>
<evidence type="ECO:0000256" key="16">
    <source>
        <dbReference type="SAM" id="Phobius"/>
    </source>
</evidence>